<sequence>MVMKRVILLLVLTVAVVIPSQAQRLIPNQKGLELFGGVPIVRGEKLFRAENYSAGVSLVRYFKTANYAFFTLECEGQTYDYRSYKVPALDGLLQLGYMHPILSDGGKNIFLYLGVAGLGGYEEVNGGNPDLPDGAKLIDRTRWVYGGALHASVELFLTDSLLLVMKGQGRMLFGSDLNLFRPNIGIGLRVNL</sequence>
<dbReference type="Proteomes" id="UP000297225">
    <property type="component" value="Unassembled WGS sequence"/>
</dbReference>
<dbReference type="OrthoDB" id="1078465at2"/>
<evidence type="ECO:0000313" key="2">
    <source>
        <dbReference type="Proteomes" id="UP000297225"/>
    </source>
</evidence>
<organism evidence="1 2">
    <name type="scientific">Porphyromonas levii</name>
    <dbReference type="NCBI Taxonomy" id="28114"/>
    <lineage>
        <taxon>Bacteria</taxon>
        <taxon>Pseudomonadati</taxon>
        <taxon>Bacteroidota</taxon>
        <taxon>Bacteroidia</taxon>
        <taxon>Bacteroidales</taxon>
        <taxon>Porphyromonadaceae</taxon>
        <taxon>Porphyromonas</taxon>
    </lineage>
</organism>
<dbReference type="STRING" id="1122973.GCA_000379925_01676"/>
<dbReference type="RefSeq" id="WP_026215734.1">
    <property type="nucleotide sequence ID" value="NZ_CP197400.1"/>
</dbReference>
<reference evidence="1 2" key="1">
    <citation type="submission" date="2019-03" db="EMBL/GenBank/DDBJ databases">
        <title>Porphyromonas levii Isolated from the Uterus of Dairy Cows.</title>
        <authorList>
            <person name="Francis A.M."/>
        </authorList>
    </citation>
    <scope>NUCLEOTIDE SEQUENCE [LARGE SCALE GENOMIC DNA]</scope>
    <source>
        <strain evidence="1 2">AF5678</strain>
    </source>
</reference>
<evidence type="ECO:0000313" key="1">
    <source>
        <dbReference type="EMBL" id="TFH95495.1"/>
    </source>
</evidence>
<dbReference type="InterPro" id="IPR018899">
    <property type="entry name" value="Conjug_transposon_Tra0"/>
</dbReference>
<dbReference type="AlphaFoldDB" id="A0A4Y8WRL1"/>
<comment type="caution">
    <text evidence="1">The sequence shown here is derived from an EMBL/GenBank/DDBJ whole genome shotgun (WGS) entry which is preliminary data.</text>
</comment>
<dbReference type="Pfam" id="PF10626">
    <property type="entry name" value="TraO"/>
    <property type="match status" value="1"/>
</dbReference>
<protein>
    <submittedName>
        <fullName evidence="1">Conjugal transfer protein TraO</fullName>
    </submittedName>
</protein>
<keyword evidence="2" id="KW-1185">Reference proteome</keyword>
<proteinExistence type="predicted"/>
<accession>A0A4Y8WRL1</accession>
<name>A0A4Y8WRL1_9PORP</name>
<gene>
    <name evidence="1" type="ORF">E4P47_04415</name>
</gene>
<dbReference type="EMBL" id="SPNC01000048">
    <property type="protein sequence ID" value="TFH95495.1"/>
    <property type="molecule type" value="Genomic_DNA"/>
</dbReference>